<dbReference type="Proteomes" id="UP001231189">
    <property type="component" value="Unassembled WGS sequence"/>
</dbReference>
<dbReference type="PROSITE" id="PS50086">
    <property type="entry name" value="TBC_RABGAP"/>
    <property type="match status" value="1"/>
</dbReference>
<evidence type="ECO:0000259" key="2">
    <source>
        <dbReference type="PROSITE" id="PS50086"/>
    </source>
</evidence>
<accession>A0AAD8T1I0</accession>
<proteinExistence type="predicted"/>
<feature type="domain" description="Rab-GAP TBC" evidence="2">
    <location>
        <begin position="1"/>
        <end position="158"/>
    </location>
</feature>
<comment type="caution">
    <text evidence="3">The sequence shown here is derived from an EMBL/GenBank/DDBJ whole genome shotgun (WGS) entry which is preliminary data.</text>
</comment>
<evidence type="ECO:0000313" key="3">
    <source>
        <dbReference type="EMBL" id="KAK1668217.1"/>
    </source>
</evidence>
<dbReference type="AlphaFoldDB" id="A0AAD8T1I0"/>
<dbReference type="PANTHER" id="PTHR22957:SF502">
    <property type="entry name" value="SMALL G PROTEIN SIGNALING MODULATOR 2-RELATED"/>
    <property type="match status" value="1"/>
</dbReference>
<keyword evidence="4" id="KW-1185">Reference proteome</keyword>
<dbReference type="InterPro" id="IPR046950">
    <property type="entry name" value="DNA-dir_Rpol_C_phage-type"/>
</dbReference>
<evidence type="ECO:0000256" key="1">
    <source>
        <dbReference type="ARBA" id="ARBA00022468"/>
    </source>
</evidence>
<dbReference type="Gene3D" id="1.10.8.270">
    <property type="entry name" value="putative rabgap domain of human tbc1 domain family member 14 like domains"/>
    <property type="match status" value="1"/>
</dbReference>
<dbReference type="Gene3D" id="1.10.150.20">
    <property type="entry name" value="5' to 3' exonuclease, C-terminal subdomain"/>
    <property type="match status" value="1"/>
</dbReference>
<name>A0AAD8T1I0_LOLMU</name>
<dbReference type="SUPFAM" id="SSF56672">
    <property type="entry name" value="DNA/RNA polymerases"/>
    <property type="match status" value="1"/>
</dbReference>
<dbReference type="Pfam" id="PF00940">
    <property type="entry name" value="RNA_pol"/>
    <property type="match status" value="1"/>
</dbReference>
<sequence>MCRSEMHCLAAWVNCDLVGDKLLSHEGTVWNAIIRLYAWEFLGRLSTSCWYLDCLGMSDFLAPILHVMEDESEPFWCFASLMERLRGNFNCDQNGMHAQLLGLSKLVELLDPSLHNYFRQNDCLNYIVCFRWVLIQFKRHLKTWTLDRKLVKQTAMVSVYGVTFIGAHQQIMKILQEKGYITDDTLLYDVNCDYVYFVYTQYLKYYMWDCVNSIF</sequence>
<gene>
    <name evidence="3" type="ORF">QYE76_056376</name>
</gene>
<dbReference type="GO" id="GO:0005096">
    <property type="term" value="F:GTPase activator activity"/>
    <property type="evidence" value="ECO:0007669"/>
    <property type="project" value="UniProtKB-KW"/>
</dbReference>
<dbReference type="SUPFAM" id="SSF47923">
    <property type="entry name" value="Ypt/Rab-GAP domain of gyp1p"/>
    <property type="match status" value="1"/>
</dbReference>
<dbReference type="PANTHER" id="PTHR22957">
    <property type="entry name" value="TBC1 DOMAIN FAMILY MEMBER GTPASE-ACTIVATING PROTEIN"/>
    <property type="match status" value="1"/>
</dbReference>
<dbReference type="EMBL" id="JAUUTY010000003">
    <property type="protein sequence ID" value="KAK1668217.1"/>
    <property type="molecule type" value="Genomic_DNA"/>
</dbReference>
<dbReference type="InterPro" id="IPR043502">
    <property type="entry name" value="DNA/RNA_pol_sf"/>
</dbReference>
<dbReference type="InterPro" id="IPR035969">
    <property type="entry name" value="Rab-GAP_TBC_sf"/>
</dbReference>
<reference evidence="3" key="1">
    <citation type="submission" date="2023-07" db="EMBL/GenBank/DDBJ databases">
        <title>A chromosome-level genome assembly of Lolium multiflorum.</title>
        <authorList>
            <person name="Chen Y."/>
            <person name="Copetti D."/>
            <person name="Kolliker R."/>
            <person name="Studer B."/>
        </authorList>
    </citation>
    <scope>NUCLEOTIDE SEQUENCE</scope>
    <source>
        <strain evidence="3">02402/16</strain>
        <tissue evidence="3">Leaf</tissue>
    </source>
</reference>
<organism evidence="3 4">
    <name type="scientific">Lolium multiflorum</name>
    <name type="common">Italian ryegrass</name>
    <name type="synonym">Lolium perenne subsp. multiflorum</name>
    <dbReference type="NCBI Taxonomy" id="4521"/>
    <lineage>
        <taxon>Eukaryota</taxon>
        <taxon>Viridiplantae</taxon>
        <taxon>Streptophyta</taxon>
        <taxon>Embryophyta</taxon>
        <taxon>Tracheophyta</taxon>
        <taxon>Spermatophyta</taxon>
        <taxon>Magnoliopsida</taxon>
        <taxon>Liliopsida</taxon>
        <taxon>Poales</taxon>
        <taxon>Poaceae</taxon>
        <taxon>BOP clade</taxon>
        <taxon>Pooideae</taxon>
        <taxon>Poodae</taxon>
        <taxon>Poeae</taxon>
        <taxon>Poeae Chloroplast Group 2 (Poeae type)</taxon>
        <taxon>Loliodinae</taxon>
        <taxon>Loliinae</taxon>
        <taxon>Lolium</taxon>
    </lineage>
</organism>
<evidence type="ECO:0000313" key="4">
    <source>
        <dbReference type="Proteomes" id="UP001231189"/>
    </source>
</evidence>
<protein>
    <recommendedName>
        <fullName evidence="2">Rab-GAP TBC domain-containing protein</fullName>
    </recommendedName>
</protein>
<dbReference type="InterPro" id="IPR000195">
    <property type="entry name" value="Rab-GAP-TBC_dom"/>
</dbReference>
<dbReference type="Pfam" id="PF00566">
    <property type="entry name" value="RabGAP-TBC"/>
    <property type="match status" value="1"/>
</dbReference>
<keyword evidence="1" id="KW-0343">GTPase activation</keyword>